<dbReference type="PANTHER" id="PTHR14614">
    <property type="entry name" value="HEPATOCELLULAR CARCINOMA-ASSOCIATED ANTIGEN"/>
    <property type="match status" value="1"/>
</dbReference>
<evidence type="ECO:0000313" key="1">
    <source>
        <dbReference type="EMBL" id="KAK6331143.1"/>
    </source>
</evidence>
<dbReference type="GO" id="GO:0005737">
    <property type="term" value="C:cytoplasm"/>
    <property type="evidence" value="ECO:0007669"/>
    <property type="project" value="TreeGrafter"/>
</dbReference>
<proteinExistence type="predicted"/>
<organism evidence="1 2">
    <name type="scientific">Orbilia brochopaga</name>
    <dbReference type="NCBI Taxonomy" id="3140254"/>
    <lineage>
        <taxon>Eukaryota</taxon>
        <taxon>Fungi</taxon>
        <taxon>Dikarya</taxon>
        <taxon>Ascomycota</taxon>
        <taxon>Pezizomycotina</taxon>
        <taxon>Orbiliomycetes</taxon>
        <taxon>Orbiliales</taxon>
        <taxon>Orbiliaceae</taxon>
        <taxon>Orbilia</taxon>
    </lineage>
</organism>
<dbReference type="InterPro" id="IPR029063">
    <property type="entry name" value="SAM-dependent_MTases_sf"/>
</dbReference>
<gene>
    <name evidence="1" type="ORF">TWF696_003212</name>
</gene>
<comment type="caution">
    <text evidence="1">The sequence shown here is derived from an EMBL/GenBank/DDBJ whole genome shotgun (WGS) entry which is preliminary data.</text>
</comment>
<protein>
    <submittedName>
        <fullName evidence="1">Uncharacterized protein</fullName>
    </submittedName>
</protein>
<reference evidence="1 2" key="1">
    <citation type="submission" date="2019-10" db="EMBL/GenBank/DDBJ databases">
        <authorList>
            <person name="Palmer J.M."/>
        </authorList>
    </citation>
    <scope>NUCLEOTIDE SEQUENCE [LARGE SCALE GENOMIC DNA]</scope>
    <source>
        <strain evidence="1 2">TWF696</strain>
    </source>
</reference>
<name>A0AAV9TY41_9PEZI</name>
<dbReference type="Gene3D" id="3.40.50.150">
    <property type="entry name" value="Vaccinia Virus protein VP39"/>
    <property type="match status" value="1"/>
</dbReference>
<dbReference type="GO" id="GO:0008757">
    <property type="term" value="F:S-adenosylmethionine-dependent methyltransferase activity"/>
    <property type="evidence" value="ECO:0007669"/>
    <property type="project" value="UniProtKB-ARBA"/>
</dbReference>
<dbReference type="Proteomes" id="UP001375240">
    <property type="component" value="Unassembled WGS sequence"/>
</dbReference>
<sequence length="279" mass="30825">MLANRISEKSAPDDTDEVDIFESSLLTIFNEVRTQHGEPGHPVTYTSPKFGKLTLQLADISKEQTRLFSHHLWNAGVEVAAMIENGEIEMKRQSVIELGAGAALPSLISALAGAETVVITDYPALEILANITANINLNADRLATSTSPKVYGHTWGALSEPVAQRFQHAFTRIIAADTLWMDWEHENLIASIIHFLADVADARAVVVAGLHTGRRKVANFWDLAVKDGLEIESIKERNVEGVEREYLPDRGVEDSSERNRWLIIGILKTKKSNSLPNPL</sequence>
<accession>A0AAV9TY41</accession>
<dbReference type="PANTHER" id="PTHR14614:SF104">
    <property type="entry name" value="N-METHYLTRANSFERASE, PUTATIVE (AFU_ORTHOLOGUE AFUA_1G17750)-RELATED"/>
    <property type="match status" value="1"/>
</dbReference>
<dbReference type="EMBL" id="JAVHNQ010000016">
    <property type="protein sequence ID" value="KAK6331143.1"/>
    <property type="molecule type" value="Genomic_DNA"/>
</dbReference>
<keyword evidence="2" id="KW-1185">Reference proteome</keyword>
<evidence type="ECO:0000313" key="2">
    <source>
        <dbReference type="Proteomes" id="UP001375240"/>
    </source>
</evidence>
<dbReference type="Pfam" id="PF10294">
    <property type="entry name" value="Methyltransf_16"/>
    <property type="match status" value="1"/>
</dbReference>
<dbReference type="AlphaFoldDB" id="A0AAV9TY41"/>
<dbReference type="InterPro" id="IPR019410">
    <property type="entry name" value="Methyltransf_16"/>
</dbReference>